<evidence type="ECO:0000256" key="12">
    <source>
        <dbReference type="SAM" id="Phobius"/>
    </source>
</evidence>
<dbReference type="GO" id="GO:0006886">
    <property type="term" value="P:intracellular protein transport"/>
    <property type="evidence" value="ECO:0007669"/>
    <property type="project" value="UniProtKB-UniRule"/>
</dbReference>
<evidence type="ECO:0000256" key="3">
    <source>
        <dbReference type="ARBA" id="ARBA00022692"/>
    </source>
</evidence>
<comment type="caution">
    <text evidence="14">The sequence shown here is derived from an EMBL/GenBank/DDBJ whole genome shotgun (WGS) entry which is preliminary data.</text>
</comment>
<feature type="repeat" description="CHCR" evidence="10">
    <location>
        <begin position="741"/>
        <end position="887"/>
    </location>
</feature>
<feature type="repeat" description="CHCR" evidence="10">
    <location>
        <begin position="1600"/>
        <end position="1748"/>
    </location>
</feature>
<dbReference type="GO" id="GO:0006898">
    <property type="term" value="P:receptor-mediated endocytosis"/>
    <property type="evidence" value="ECO:0007669"/>
    <property type="project" value="TreeGrafter"/>
</dbReference>
<dbReference type="GO" id="GO:0005829">
    <property type="term" value="C:cytosol"/>
    <property type="evidence" value="ECO:0007669"/>
    <property type="project" value="GOC"/>
</dbReference>
<dbReference type="FunFam" id="1.25.40.10:FF:000082">
    <property type="entry name" value="Clathrin heavy chain"/>
    <property type="match status" value="1"/>
</dbReference>
<dbReference type="InterPro" id="IPR006603">
    <property type="entry name" value="PQ-loop_rpt"/>
</dbReference>
<dbReference type="PROSITE" id="PS50236">
    <property type="entry name" value="CHCR"/>
    <property type="match status" value="6"/>
</dbReference>
<evidence type="ECO:0000256" key="1">
    <source>
        <dbReference type="ARBA" id="ARBA00004141"/>
    </source>
</evidence>
<dbReference type="Gene3D" id="1.25.40.730">
    <property type="match status" value="1"/>
</dbReference>
<dbReference type="Pfam" id="PF09268">
    <property type="entry name" value="Clathrin-link"/>
    <property type="match status" value="1"/>
</dbReference>
<evidence type="ECO:0000256" key="4">
    <source>
        <dbReference type="ARBA" id="ARBA00022737"/>
    </source>
</evidence>
<dbReference type="Pfam" id="PF04193">
    <property type="entry name" value="PQ-loop"/>
    <property type="match status" value="1"/>
</dbReference>
<evidence type="ECO:0000256" key="9">
    <source>
        <dbReference type="PIRNR" id="PIRNR002290"/>
    </source>
</evidence>
<dbReference type="Pfam" id="PF01394">
    <property type="entry name" value="Clathrin_propel"/>
    <property type="match status" value="2"/>
</dbReference>
<dbReference type="InterPro" id="IPR015348">
    <property type="entry name" value="Clathrin_H-chain_linker_core"/>
</dbReference>
<keyword evidence="11" id="KW-0175">Coiled coil</keyword>
<keyword evidence="7 9" id="KW-0168">Coated pit</keyword>
<feature type="transmembrane region" description="Helical" evidence="12">
    <location>
        <begin position="120"/>
        <end position="138"/>
    </location>
</feature>
<feature type="repeat" description="CHCR" evidence="10">
    <location>
        <begin position="1332"/>
        <end position="1473"/>
    </location>
</feature>
<dbReference type="GO" id="GO:0030130">
    <property type="term" value="C:clathrin coat of trans-Golgi network vesicle"/>
    <property type="evidence" value="ECO:0007669"/>
    <property type="project" value="InterPro"/>
</dbReference>
<dbReference type="Proteomes" id="UP001362999">
    <property type="component" value="Unassembled WGS sequence"/>
</dbReference>
<dbReference type="GO" id="GO:0032051">
    <property type="term" value="F:clathrin light chain binding"/>
    <property type="evidence" value="ECO:0007669"/>
    <property type="project" value="InterPro"/>
</dbReference>
<dbReference type="FunFam" id="1.25.40.10:FF:000005">
    <property type="entry name" value="Clathrin heavy chain"/>
    <property type="match status" value="1"/>
</dbReference>
<evidence type="ECO:0000313" key="15">
    <source>
        <dbReference type="Proteomes" id="UP001362999"/>
    </source>
</evidence>
<comment type="function">
    <text evidence="9">Clathrin is the major protein of the polyhedral coat of coated pits and vesicles.</text>
</comment>
<dbReference type="GO" id="GO:0030479">
    <property type="term" value="C:actin cortical patch"/>
    <property type="evidence" value="ECO:0007669"/>
    <property type="project" value="TreeGrafter"/>
</dbReference>
<name>A0AAW0BWR1_9AGAR</name>
<feature type="repeat" description="CHCR" evidence="10">
    <location>
        <begin position="890"/>
        <end position="1032"/>
    </location>
</feature>
<feature type="coiled-coil region" evidence="11">
    <location>
        <begin position="1782"/>
        <end position="1812"/>
    </location>
</feature>
<gene>
    <name evidence="14" type="ORF">R3P38DRAFT_3313446</name>
</gene>
<dbReference type="Gene3D" id="2.130.10.110">
    <property type="entry name" value="Clathrin heavy-chain terminal domain"/>
    <property type="match status" value="1"/>
</dbReference>
<dbReference type="PANTHER" id="PTHR10292:SF1">
    <property type="entry name" value="CLATHRIN HEAVY CHAIN"/>
    <property type="match status" value="1"/>
</dbReference>
<evidence type="ECO:0000256" key="7">
    <source>
        <dbReference type="ARBA" id="ARBA00023176"/>
    </source>
</evidence>
<comment type="subcellular location">
    <subcellularLocation>
        <location evidence="9">Cytoplasmic vesicle membrane</location>
        <topology evidence="9">Peripheral membrane protein</topology>
        <orientation evidence="9">Cytoplasmic side</orientation>
    </subcellularLocation>
    <subcellularLocation>
        <location evidence="9">Membrane</location>
        <location evidence="9">Coated pit</location>
        <topology evidence="9">Peripheral membrane protein</topology>
        <orientation evidence="9">Cytoplasmic side</orientation>
    </subcellularLocation>
    <subcellularLocation>
        <location evidence="1">Membrane</location>
        <topology evidence="1">Multi-pass membrane protein</topology>
    </subcellularLocation>
</comment>
<feature type="domain" description="Clathrin heavy chain linker core motif" evidence="13">
    <location>
        <begin position="534"/>
        <end position="557"/>
    </location>
</feature>
<keyword evidence="15" id="KW-1185">Reference proteome</keyword>
<evidence type="ECO:0000256" key="6">
    <source>
        <dbReference type="ARBA" id="ARBA00023136"/>
    </source>
</evidence>
<dbReference type="InterPro" id="IPR016341">
    <property type="entry name" value="Clathrin_heavy_chain"/>
</dbReference>
<dbReference type="SMART" id="SM00299">
    <property type="entry name" value="CLH"/>
    <property type="match status" value="7"/>
</dbReference>
<dbReference type="Pfam" id="PF13838">
    <property type="entry name" value="Clathrin_H_link"/>
    <property type="match status" value="1"/>
</dbReference>
<dbReference type="FunFam" id="2.130.10.110:FF:000003">
    <property type="entry name" value="Clathrin heavy chain"/>
    <property type="match status" value="1"/>
</dbReference>
<keyword evidence="8 9" id="KW-0968">Cytoplasmic vesicle</keyword>
<keyword evidence="4" id="KW-0677">Repeat</keyword>
<reference evidence="14 15" key="1">
    <citation type="journal article" date="2024" name="J Genomics">
        <title>Draft genome sequencing and assembly of Favolaschia claudopus CIRM-BRFM 2984 isolated from oak limbs.</title>
        <authorList>
            <person name="Navarro D."/>
            <person name="Drula E."/>
            <person name="Chaduli D."/>
            <person name="Cazenave R."/>
            <person name="Ahrendt S."/>
            <person name="Wang J."/>
            <person name="Lipzen A."/>
            <person name="Daum C."/>
            <person name="Barry K."/>
            <person name="Grigoriev I.V."/>
            <person name="Favel A."/>
            <person name="Rosso M.N."/>
            <person name="Martin F."/>
        </authorList>
    </citation>
    <scope>NUCLEOTIDE SEQUENCE [LARGE SCALE GENOMIC DNA]</scope>
    <source>
        <strain evidence="14 15">CIRM-BRFM 2984</strain>
    </source>
</reference>
<evidence type="ECO:0000256" key="8">
    <source>
        <dbReference type="ARBA" id="ARBA00023329"/>
    </source>
</evidence>
<dbReference type="InterPro" id="IPR000547">
    <property type="entry name" value="Clathrin_H-chain/VPS_repeat"/>
</dbReference>
<accession>A0AAW0BWR1</accession>
<feature type="transmembrane region" description="Helical" evidence="12">
    <location>
        <begin position="46"/>
        <end position="69"/>
    </location>
</feature>
<dbReference type="InterPro" id="IPR016025">
    <property type="entry name" value="Clathrin_H-chain_N"/>
</dbReference>
<evidence type="ECO:0000256" key="10">
    <source>
        <dbReference type="PROSITE-ProRule" id="PRU01006"/>
    </source>
</evidence>
<dbReference type="Pfam" id="PF00637">
    <property type="entry name" value="Clathrin"/>
    <property type="match status" value="7"/>
</dbReference>
<dbReference type="GO" id="GO:0071439">
    <property type="term" value="C:clathrin complex"/>
    <property type="evidence" value="ECO:0007669"/>
    <property type="project" value="InterPro"/>
</dbReference>
<keyword evidence="3 12" id="KW-0812">Transmembrane</keyword>
<sequence length="1850" mass="209163">MISWISTVASVGMAVGPPLVLLLITFNALIANITRCFFWLGDHFELALLFQSIFMILAQLALLYICILYRPRISPENLGGSSRPFSFWQWPTYTQHIEFLAGLILFQAILFLILQRFETYVSILGFVALGLESTLPIPQLISNYKQRSLYGFRMSTLIGWAGGDGFKTAYFFWQGSPIQFKACAIFQLSIDFAIVAQRLMYGNEPPVTVLLDDEDLEQALALAEERTLTLESDHFICVREKVGEQNQVVIIDLADANNVLRRPISADSAIMHPSQKILALKAGRTLQIFNIDTKQKVKSHVNDADVVFWKWVSDTTIGMVTESSVFHWTIADQTSPPQKIFDRHPTLSGAQIINYRVTPDEKWLVLVGISGNTTNPSAFKVKGSMQLYSRERGVSQPIEGHAAAFAEIKQDGNQKPTKLFTFSVRTATGAKLHVVEIDHQAPDPPFVKKAVDVYFPPEATNDFPVAMQVSKKHGIVYLVTKYGFIHLYDLETGACVYMNRISGETIFVTSEHEATNGIIGVNKKGQVLSVNVDEQTIIPYILSVLNNTELAFKLASRANLPGADDLYVQQYNQLFQSGQFGEAAKIAANSPRGILRTVAVIEAFKTAPAPPGGLSPILQYFGILLEKGELNHLESLELARPVLAQNRKQLLEKWLKENKLTCSEELGDIVRLHDMTLALSVYLRANVPNKVIACFAETGQTEKIVLYSKKVGYTPDYFALLQHIMRTNPEKGAEFAATLVNDEAGPLVDVERVVDVFMSQNMIQPATSFLLDALKDNKPEQGHLQTRLLEMNLVHAPQVADAILGNEMFTHYDRPRIANLCEKAGLLQRALEHYQDLADIKRAIVHTAALQPEWLVNYFSNLTTEQSMACMQEMLNVNIRQNLQVVIQIATKYSDILGPVKLIEMFESFKSFEGLYYYLGSVVNVSEDPEVHFKYIQAATRTGQIREVERICRESNFYNPEKVKNFLKEAKLSDQLPLIIVCDRFDFVHDLVLYLYQNGLTKFIEVYVQRVNSVRTPQVVGGLLDVDCDEGTIKSLLASVTGNFPIDELVHEVEERNRLKLILPWLEARVQEGTQDAAVFNAIAKIYIDSNNNPESFLKDNNLYDPMVVGKFCEKRDPYLAYIAYAKGFCDEELIAITNENSMFKQQARYLVKRRQPDLWAQVLTGENLHRRQLIDQIVAAALPECTDPDDVSITVKAFIQADLPIELIELLEKIIIEPSPFSDNRNLQNLLLLTAVRADKGKVVGYINKLQNYDSNEIAKIATEHGLYEEALTIYKKYEQHGLAINVLVEHIVSIDRGLDFANKVNKPEVWSRLAKAQLDGLRIKDAIDSYIKAEDPSNFMEVIEISTRAGKQDDLVRFLQMARKSLREPKIDTELAYAYAKTDRLHDMEDFLGMTNVADILEVGEKCFNDELYQAAKLLFASISNWARLATTLIYLGENQAAVDSARKAGNTQVWKQVHAACIEKSDFTLAEICGLNIIVHAEELASIVKLYERRGYFEEVIALLKAGLGLERAHMGIFTEMAILLSKYQPAKPVLKAAEKAHLWSELVFLYIKYDEFDNASVAMIERSADAWEHNQFKDVIVRAANVEIYYRALSFYLEEQPNLLTDLLTVLIPRINHARVTISPLIRQYLTAVQHLNLEDVNDAYNDLLIEEEDYKALRDSIDNFDNFNTIALAQRLRDSPLLEFRRLAAHLYKKNSRWDESIALSKQDRLYKDAMVTASVSASTEVAEELLSYFVDIGNKECFSALLYICFDLLRSDVVEELSWQHGLNDFYMPFKIQVQRSLLAQLEKEVKERSKKEVQKEQAEADKPIINPGLMITNGPTGFVGQPPHMNGMNGMMPQMTGFY</sequence>
<dbReference type="InterPro" id="IPR055358">
    <property type="entry name" value="CHCR"/>
</dbReference>
<dbReference type="FunFam" id="1.25.40.10:FF:000002">
    <property type="entry name" value="Clathrin heavy chain"/>
    <property type="match status" value="1"/>
</dbReference>
<dbReference type="PIRSF" id="PIRSF002290">
    <property type="entry name" value="Clathrin_H_chain"/>
    <property type="match status" value="1"/>
</dbReference>
<dbReference type="InterPro" id="IPR011990">
    <property type="entry name" value="TPR-like_helical_dom_sf"/>
</dbReference>
<feature type="repeat" description="CHCR" evidence="10">
    <location>
        <begin position="1037"/>
        <end position="1176"/>
    </location>
</feature>
<dbReference type="InterPro" id="IPR022365">
    <property type="entry name" value="Clathrin_H-chain_propeller_rpt"/>
</dbReference>
<proteinExistence type="inferred from homology"/>
<dbReference type="Gene3D" id="1.25.40.10">
    <property type="entry name" value="Tetratricopeptide repeat domain"/>
    <property type="match status" value="4"/>
</dbReference>
<dbReference type="FunFam" id="1.25.40.10:FF:000001">
    <property type="entry name" value="Clathrin heavy chain"/>
    <property type="match status" value="1"/>
</dbReference>
<dbReference type="GO" id="GO:0006895">
    <property type="term" value="P:Golgi to endosome transport"/>
    <property type="evidence" value="ECO:0007669"/>
    <property type="project" value="TreeGrafter"/>
</dbReference>
<evidence type="ECO:0000256" key="5">
    <source>
        <dbReference type="ARBA" id="ARBA00022989"/>
    </source>
</evidence>
<dbReference type="SUPFAM" id="SSF48371">
    <property type="entry name" value="ARM repeat"/>
    <property type="match status" value="6"/>
</dbReference>
<dbReference type="GO" id="GO:0005198">
    <property type="term" value="F:structural molecule activity"/>
    <property type="evidence" value="ECO:0007669"/>
    <property type="project" value="InterPro"/>
</dbReference>
<protein>
    <recommendedName>
        <fullName evidence="9">Clathrin heavy chain</fullName>
    </recommendedName>
</protein>
<organism evidence="14 15">
    <name type="scientific">Favolaschia claudopus</name>
    <dbReference type="NCBI Taxonomy" id="2862362"/>
    <lineage>
        <taxon>Eukaryota</taxon>
        <taxon>Fungi</taxon>
        <taxon>Dikarya</taxon>
        <taxon>Basidiomycota</taxon>
        <taxon>Agaricomycotina</taxon>
        <taxon>Agaricomycetes</taxon>
        <taxon>Agaricomycetidae</taxon>
        <taxon>Agaricales</taxon>
        <taxon>Marasmiineae</taxon>
        <taxon>Mycenaceae</taxon>
        <taxon>Favolaschia</taxon>
    </lineage>
</organism>
<dbReference type="PANTHER" id="PTHR10292">
    <property type="entry name" value="CLATHRIN HEAVY CHAIN RELATED"/>
    <property type="match status" value="1"/>
</dbReference>
<evidence type="ECO:0000313" key="14">
    <source>
        <dbReference type="EMBL" id="KAK7031340.1"/>
    </source>
</evidence>
<evidence type="ECO:0000259" key="13">
    <source>
        <dbReference type="Pfam" id="PF09268"/>
    </source>
</evidence>
<comment type="similarity">
    <text evidence="2 9">Belongs to the clathrin heavy chain family.</text>
</comment>
<dbReference type="GO" id="GO:0030132">
    <property type="term" value="C:clathrin coat of coated pit"/>
    <property type="evidence" value="ECO:0007669"/>
    <property type="project" value="InterPro"/>
</dbReference>
<feature type="repeat" description="CHCR" evidence="10">
    <location>
        <begin position="1183"/>
        <end position="1328"/>
    </location>
</feature>
<dbReference type="InterPro" id="IPR016024">
    <property type="entry name" value="ARM-type_fold"/>
</dbReference>
<keyword evidence="6 9" id="KW-0472">Membrane</keyword>
<dbReference type="EMBL" id="JAWWNJ010000024">
    <property type="protein sequence ID" value="KAK7031340.1"/>
    <property type="molecule type" value="Genomic_DNA"/>
</dbReference>
<dbReference type="SUPFAM" id="SSF50989">
    <property type="entry name" value="Clathrin heavy-chain terminal domain"/>
    <property type="match status" value="1"/>
</dbReference>
<keyword evidence="5 12" id="KW-1133">Transmembrane helix</keyword>
<evidence type="ECO:0000256" key="11">
    <source>
        <dbReference type="SAM" id="Coils"/>
    </source>
</evidence>
<feature type="transmembrane region" description="Helical" evidence="12">
    <location>
        <begin position="90"/>
        <end position="114"/>
    </location>
</feature>
<evidence type="ECO:0000256" key="2">
    <source>
        <dbReference type="ARBA" id="ARBA00009535"/>
    </source>
</evidence>